<evidence type="ECO:0000256" key="2">
    <source>
        <dbReference type="SAM" id="Phobius"/>
    </source>
</evidence>
<name>A0AAU9ACC4_LYSEN</name>
<dbReference type="RefSeq" id="WP_232518416.1">
    <property type="nucleotide sequence ID" value="NZ_AP014940.1"/>
</dbReference>
<protein>
    <submittedName>
        <fullName evidence="3">General secretion pathway protein M</fullName>
    </submittedName>
</protein>
<sequence length="233" mass="24931">MALNVTGNRLRQLGADRERWLALGLLVAALGIAYAVLIHPWWTVPMLEADDTLHGLQERELRQRMELQQAPQVRNLLQRVREQQSSRPGFLSEATAELATAGLVQRLETVVLQASPGNRSCGIVNRSPLAEPRRGDRYARVVVQVRLRCGAPETAAVLHSLESGSPRLFVGNLNLLSTRGYFVPGSAGPANDGGLDVSFDLYGYLRPNPAAPAAANARGGNANANAGGGADAP</sequence>
<dbReference type="GeneID" id="83062905"/>
<feature type="region of interest" description="Disordered" evidence="1">
    <location>
        <begin position="213"/>
        <end position="233"/>
    </location>
</feature>
<dbReference type="Proteomes" id="UP000218824">
    <property type="component" value="Chromosome"/>
</dbReference>
<organism evidence="3 4">
    <name type="scientific">Lysobacter enzymogenes</name>
    <dbReference type="NCBI Taxonomy" id="69"/>
    <lineage>
        <taxon>Bacteria</taxon>
        <taxon>Pseudomonadati</taxon>
        <taxon>Pseudomonadota</taxon>
        <taxon>Gammaproteobacteria</taxon>
        <taxon>Lysobacterales</taxon>
        <taxon>Lysobacteraceae</taxon>
        <taxon>Lysobacter</taxon>
    </lineage>
</organism>
<dbReference type="KEGG" id="lem:LEN_1015"/>
<evidence type="ECO:0000313" key="4">
    <source>
        <dbReference type="Proteomes" id="UP000218824"/>
    </source>
</evidence>
<gene>
    <name evidence="3" type="ORF">LEN_1015</name>
</gene>
<feature type="transmembrane region" description="Helical" evidence="2">
    <location>
        <begin position="20"/>
        <end position="42"/>
    </location>
</feature>
<evidence type="ECO:0000256" key="1">
    <source>
        <dbReference type="SAM" id="MobiDB-lite"/>
    </source>
</evidence>
<dbReference type="Pfam" id="PF10741">
    <property type="entry name" value="T2SSM_b"/>
    <property type="match status" value="1"/>
</dbReference>
<keyword evidence="2" id="KW-0812">Transmembrane</keyword>
<evidence type="ECO:0000313" key="3">
    <source>
        <dbReference type="EMBL" id="BAV96502.1"/>
    </source>
</evidence>
<keyword evidence="2" id="KW-1133">Transmembrane helix</keyword>
<dbReference type="NCBIfam" id="NF040576">
    <property type="entry name" value="T2SS_GspM_XpsM"/>
    <property type="match status" value="1"/>
</dbReference>
<feature type="compositionally biased region" description="Low complexity" evidence="1">
    <location>
        <begin position="213"/>
        <end position="225"/>
    </location>
</feature>
<reference evidence="3 4" key="1">
    <citation type="journal article" date="2017" name="DNA Res.">
        <title>Complete genome sequence and expression profile of the commercial lytic enzyme producer Lysobacter enzymogenes M497-1.</title>
        <authorList>
            <person name="Takami H."/>
            <person name="Toyoda A."/>
            <person name="Uchiyama I."/>
            <person name="Itoh T."/>
            <person name="Takaki Y."/>
            <person name="Arai W."/>
            <person name="Nishi S."/>
            <person name="Kawai M."/>
            <person name="Shinya K."/>
            <person name="Ikeda H."/>
        </authorList>
    </citation>
    <scope>NUCLEOTIDE SEQUENCE [LARGE SCALE GENOMIC DNA]</scope>
    <source>
        <strain evidence="3 4">M497-1</strain>
    </source>
</reference>
<dbReference type="EMBL" id="AP014940">
    <property type="protein sequence ID" value="BAV96502.1"/>
    <property type="molecule type" value="Genomic_DNA"/>
</dbReference>
<dbReference type="InterPro" id="IPR034756">
    <property type="entry name" value="T2SSM_b"/>
</dbReference>
<keyword evidence="2" id="KW-0472">Membrane</keyword>
<accession>A0AAU9ACC4</accession>
<proteinExistence type="predicted"/>
<dbReference type="AlphaFoldDB" id="A0AAU9ACC4"/>